<feature type="region of interest" description="Disordered" evidence="7">
    <location>
        <begin position="269"/>
        <end position="309"/>
    </location>
</feature>
<dbReference type="Gene3D" id="3.40.50.10330">
    <property type="entry name" value="Probable inorganic polyphosphate/atp-NAD kinase, domain 1"/>
    <property type="match status" value="1"/>
</dbReference>
<dbReference type="Gene3D" id="2.60.200.30">
    <property type="entry name" value="Probable inorganic polyphosphate/atp-NAD kinase, domain 2"/>
    <property type="match status" value="1"/>
</dbReference>
<evidence type="ECO:0000256" key="5">
    <source>
        <dbReference type="ARBA" id="ARBA00023027"/>
    </source>
</evidence>
<keyword evidence="4 6" id="KW-0521">NADP</keyword>
<dbReference type="InterPro" id="IPR017437">
    <property type="entry name" value="ATP-NAD_kinase_PpnK-typ_C"/>
</dbReference>
<dbReference type="OrthoDB" id="5856135at2759"/>
<keyword evidence="9" id="KW-1185">Reference proteome</keyword>
<comment type="function">
    <text evidence="6">Mitochondrial NAD(+) kinase that phosphorylates NAD(+) to yield NADP(+). Can use both ATP or inorganic polyphosphate as the phosphoryl donor.</text>
</comment>
<feature type="compositionally biased region" description="Polar residues" evidence="7">
    <location>
        <begin position="269"/>
        <end position="279"/>
    </location>
</feature>
<keyword evidence="2 6" id="KW-0808">Transferase</keyword>
<organism evidence="8 9">
    <name type="scientific">Ancylostoma ceylanicum</name>
    <dbReference type="NCBI Taxonomy" id="53326"/>
    <lineage>
        <taxon>Eukaryota</taxon>
        <taxon>Metazoa</taxon>
        <taxon>Ecdysozoa</taxon>
        <taxon>Nematoda</taxon>
        <taxon>Chromadorea</taxon>
        <taxon>Rhabditida</taxon>
        <taxon>Rhabditina</taxon>
        <taxon>Rhabditomorpha</taxon>
        <taxon>Strongyloidea</taxon>
        <taxon>Ancylostomatidae</taxon>
        <taxon>Ancylostomatinae</taxon>
        <taxon>Ancylostoma</taxon>
    </lineage>
</organism>
<name>A0A016U080_9BILA</name>
<dbReference type="PANTHER" id="PTHR13158">
    <property type="match status" value="1"/>
</dbReference>
<dbReference type="InterPro" id="IPR002504">
    <property type="entry name" value="NADK"/>
</dbReference>
<dbReference type="EMBL" id="JARK01001401">
    <property type="protein sequence ID" value="EYC08485.1"/>
    <property type="molecule type" value="Genomic_DNA"/>
</dbReference>
<proteinExistence type="inferred from homology"/>
<evidence type="ECO:0000256" key="3">
    <source>
        <dbReference type="ARBA" id="ARBA00022777"/>
    </source>
</evidence>
<protein>
    <recommendedName>
        <fullName evidence="6">NAD kinase 2, mitochondrial</fullName>
        <ecNumber evidence="6">2.7.1.23</ecNumber>
    </recommendedName>
    <alternativeName>
        <fullName evidence="6">NAD kinase domain-containing protein 1, mitochondrial</fullName>
    </alternativeName>
</protein>
<dbReference type="Pfam" id="PF01513">
    <property type="entry name" value="NAD_kinase"/>
    <property type="match status" value="1"/>
</dbReference>
<dbReference type="InterPro" id="IPR012355">
    <property type="entry name" value="NADK2_mit"/>
</dbReference>
<evidence type="ECO:0000256" key="2">
    <source>
        <dbReference type="ARBA" id="ARBA00022679"/>
    </source>
</evidence>
<keyword evidence="6" id="KW-0547">Nucleotide-binding</keyword>
<comment type="subcellular location">
    <subcellularLocation>
        <location evidence="6">Mitochondrion</location>
    </subcellularLocation>
</comment>
<gene>
    <name evidence="8" type="primary">Acey_s0065.g3577</name>
    <name evidence="8" type="synonym">Acey-Y17G7B.10</name>
    <name evidence="8" type="ORF">Y032_0065g3577</name>
</gene>
<evidence type="ECO:0000313" key="8">
    <source>
        <dbReference type="EMBL" id="EYC08485.1"/>
    </source>
</evidence>
<sequence>MRIRLNSNALVQFPRIAADCVDTESAKVATCWWGDAAFAHRMRLLPQSIAAALYRDPTTLAAANCRKSSRIARMEKPTFRPKKVLILSKITRYEFEKRLHSNVDDKQLEALLRRRGSDYHQLLAKHRVHHDYLTTIQSELEEAGVESRVVQRSDYNEEALQWADAIMTAGGDGTFLLAASRIHQKDKPVIGINTDPQGSEGYMCLMRKLPKEHFRSALQRLLDGDFDWLYRQRIRITLSGDAQNGVGDSIDLHDRQLNQEPSTTRWLDAYSTPSSSVHRTPQHRSPRCSDAEASLNAVKKSKKRPRSPSERVTVQLPVLALNEVFIGESLSSRVSYYEIQIDDGKMVKQKSSGIAMCTGTGSTSWYFNINKLTEQCVSELLRIVSDRCEVSLPVDDKKVVSDICTTFNQQLIFSPDLRRMAFTVRDPIFNATFPPITPRGFAEKIVVKSRGYDAHLVVDGGVSYRFNDGAEASLEVHEEDALQTVIFR</sequence>
<keyword evidence="3 6" id="KW-0418">Kinase</keyword>
<dbReference type="Proteomes" id="UP000024635">
    <property type="component" value="Unassembled WGS sequence"/>
</dbReference>
<dbReference type="GO" id="GO:0005739">
    <property type="term" value="C:mitochondrion"/>
    <property type="evidence" value="ECO:0007669"/>
    <property type="project" value="UniProtKB-SubCell"/>
</dbReference>
<evidence type="ECO:0000256" key="7">
    <source>
        <dbReference type="SAM" id="MobiDB-lite"/>
    </source>
</evidence>
<comment type="similarity">
    <text evidence="1 6">Belongs to the NAD kinase family.</text>
</comment>
<reference evidence="9" key="1">
    <citation type="journal article" date="2015" name="Nat. Genet.">
        <title>The genome and transcriptome of the zoonotic hookworm Ancylostoma ceylanicum identify infection-specific gene families.</title>
        <authorList>
            <person name="Schwarz E.M."/>
            <person name="Hu Y."/>
            <person name="Antoshechkin I."/>
            <person name="Miller M.M."/>
            <person name="Sternberg P.W."/>
            <person name="Aroian R.V."/>
        </authorList>
    </citation>
    <scope>NUCLEOTIDE SEQUENCE</scope>
    <source>
        <strain evidence="9">HY135</strain>
    </source>
</reference>
<dbReference type="GO" id="GO:0003951">
    <property type="term" value="F:NAD+ kinase activity"/>
    <property type="evidence" value="ECO:0007669"/>
    <property type="project" value="UniProtKB-UniRule"/>
</dbReference>
<dbReference type="EC" id="2.7.1.23" evidence="6"/>
<keyword evidence="5 6" id="KW-0520">NAD</keyword>
<dbReference type="GO" id="GO:0006741">
    <property type="term" value="P:NADP+ biosynthetic process"/>
    <property type="evidence" value="ECO:0007669"/>
    <property type="project" value="UniProtKB-UniRule"/>
</dbReference>
<evidence type="ECO:0000256" key="1">
    <source>
        <dbReference type="ARBA" id="ARBA00010995"/>
    </source>
</evidence>
<dbReference type="SUPFAM" id="SSF111331">
    <property type="entry name" value="NAD kinase/diacylglycerol kinase-like"/>
    <property type="match status" value="1"/>
</dbReference>
<dbReference type="GO" id="GO:0005524">
    <property type="term" value="F:ATP binding"/>
    <property type="evidence" value="ECO:0007669"/>
    <property type="project" value="UniProtKB-UniRule"/>
</dbReference>
<keyword evidence="6" id="KW-0067">ATP-binding</keyword>
<comment type="subunit">
    <text evidence="6">Homodimer.</text>
</comment>
<dbReference type="PANTHER" id="PTHR13158:SF5">
    <property type="entry name" value="NAD KINASE 2, MITOCHONDRIAL"/>
    <property type="match status" value="1"/>
</dbReference>
<comment type="caution">
    <text evidence="8">The sequence shown here is derived from an EMBL/GenBank/DDBJ whole genome shotgun (WGS) entry which is preliminary data.</text>
</comment>
<dbReference type="AlphaFoldDB" id="A0A016U080"/>
<comment type="catalytic activity">
    <reaction evidence="6">
        <text>NAD(+) + ATP = ADP + NADP(+) + H(+)</text>
        <dbReference type="Rhea" id="RHEA:18629"/>
        <dbReference type="ChEBI" id="CHEBI:15378"/>
        <dbReference type="ChEBI" id="CHEBI:30616"/>
        <dbReference type="ChEBI" id="CHEBI:57540"/>
        <dbReference type="ChEBI" id="CHEBI:58349"/>
        <dbReference type="ChEBI" id="CHEBI:456216"/>
        <dbReference type="EC" id="2.7.1.23"/>
    </reaction>
</comment>
<evidence type="ECO:0000256" key="4">
    <source>
        <dbReference type="ARBA" id="ARBA00022857"/>
    </source>
</evidence>
<keyword evidence="6" id="KW-0496">Mitochondrion</keyword>
<accession>A0A016U080</accession>
<evidence type="ECO:0000256" key="6">
    <source>
        <dbReference type="PIRNR" id="PIRNR017565"/>
    </source>
</evidence>
<dbReference type="GO" id="GO:0019674">
    <property type="term" value="P:NAD+ metabolic process"/>
    <property type="evidence" value="ECO:0007669"/>
    <property type="project" value="UniProtKB-UniRule"/>
</dbReference>
<dbReference type="GO" id="GO:0042803">
    <property type="term" value="F:protein homodimerization activity"/>
    <property type="evidence" value="ECO:0007669"/>
    <property type="project" value="UniProtKB-UniRule"/>
</dbReference>
<dbReference type="InterPro" id="IPR017438">
    <property type="entry name" value="ATP-NAD_kinase_N"/>
</dbReference>
<dbReference type="InterPro" id="IPR016064">
    <property type="entry name" value="NAD/diacylglycerol_kinase_sf"/>
</dbReference>
<dbReference type="PIRSF" id="PIRSF017565">
    <property type="entry name" value="Kin_ATP-NAD_euk"/>
    <property type="match status" value="1"/>
</dbReference>
<evidence type="ECO:0000313" key="9">
    <source>
        <dbReference type="Proteomes" id="UP000024635"/>
    </source>
</evidence>